<comment type="similarity">
    <text evidence="3">Belongs to the peptidase M13 family.</text>
</comment>
<name>A0A8S9WM42_APOLU</name>
<dbReference type="PANTHER" id="PTHR11733">
    <property type="entry name" value="ZINC METALLOPROTEASE FAMILY M13 NEPRILYSIN-RELATED"/>
    <property type="match status" value="1"/>
</dbReference>
<gene>
    <name evidence="12" type="ORF">GE061_007705</name>
</gene>
<comment type="cofactor">
    <cofactor evidence="1">
        <name>Zn(2+)</name>
        <dbReference type="ChEBI" id="CHEBI:29105"/>
    </cofactor>
</comment>
<dbReference type="PROSITE" id="PS51885">
    <property type="entry name" value="NEPRILYSIN"/>
    <property type="match status" value="1"/>
</dbReference>
<organism evidence="12 13">
    <name type="scientific">Apolygus lucorum</name>
    <name type="common">Small green plant bug</name>
    <name type="synonym">Lygocoris lucorum</name>
    <dbReference type="NCBI Taxonomy" id="248454"/>
    <lineage>
        <taxon>Eukaryota</taxon>
        <taxon>Metazoa</taxon>
        <taxon>Ecdysozoa</taxon>
        <taxon>Arthropoda</taxon>
        <taxon>Hexapoda</taxon>
        <taxon>Insecta</taxon>
        <taxon>Pterygota</taxon>
        <taxon>Neoptera</taxon>
        <taxon>Paraneoptera</taxon>
        <taxon>Hemiptera</taxon>
        <taxon>Heteroptera</taxon>
        <taxon>Panheteroptera</taxon>
        <taxon>Cimicomorpha</taxon>
        <taxon>Miridae</taxon>
        <taxon>Mirini</taxon>
        <taxon>Apolygus</taxon>
    </lineage>
</organism>
<keyword evidence="7" id="KW-0862">Zinc</keyword>
<dbReference type="AlphaFoldDB" id="A0A8S9WM42"/>
<dbReference type="EMBL" id="WIXP02000016">
    <property type="protein sequence ID" value="KAF6197962.1"/>
    <property type="molecule type" value="Genomic_DNA"/>
</dbReference>
<feature type="signal peptide" evidence="9">
    <location>
        <begin position="1"/>
        <end position="15"/>
    </location>
</feature>
<keyword evidence="6" id="KW-0378">Hydrolase</keyword>
<comment type="subcellular location">
    <subcellularLocation>
        <location evidence="2">Cell membrane</location>
        <topology evidence="2">Single-pass type II membrane protein</topology>
    </subcellularLocation>
</comment>
<evidence type="ECO:0000259" key="10">
    <source>
        <dbReference type="Pfam" id="PF01431"/>
    </source>
</evidence>
<evidence type="ECO:0000256" key="8">
    <source>
        <dbReference type="ARBA" id="ARBA00023049"/>
    </source>
</evidence>
<dbReference type="InterPro" id="IPR042089">
    <property type="entry name" value="Peptidase_M13_dom_2"/>
</dbReference>
<dbReference type="PANTHER" id="PTHR11733:SF237">
    <property type="entry name" value="NEPRILYSIN-LIKE 4"/>
    <property type="match status" value="1"/>
</dbReference>
<evidence type="ECO:0000256" key="1">
    <source>
        <dbReference type="ARBA" id="ARBA00001947"/>
    </source>
</evidence>
<dbReference type="CDD" id="cd08662">
    <property type="entry name" value="M13"/>
    <property type="match status" value="1"/>
</dbReference>
<feature type="domain" description="Peptidase M13 C-terminal" evidence="10">
    <location>
        <begin position="541"/>
        <end position="742"/>
    </location>
</feature>
<dbReference type="Pfam" id="PF05649">
    <property type="entry name" value="Peptidase_M13_N"/>
    <property type="match status" value="1"/>
</dbReference>
<evidence type="ECO:0000256" key="2">
    <source>
        <dbReference type="ARBA" id="ARBA00004401"/>
    </source>
</evidence>
<accession>A0A8S9WM42</accession>
<sequence>MDILILAIMLSTSEAYFFSPIWFSKRINTTTSTHQQGKLIPDLPHRWSRVAKSNTVCQTDQCKKAAEALLENMNQTADPCEDFYEFACGNWDKSHPMPPTESSWSQFDVANDKNLYQIKDILESDVDTTDPSPVSAAKTVYQTCIRRDTSDTKENLKPILALMSSIGGGWPMVSGNRWDDKNFVWYEASADVISQIYSTAVFGVFVTNDRKNTKANVITVDQSAFLLPREMLVKSSTYKLQLEAYKTFVTEVAWVLAKAAGSSDVTKSSLHREAEEMIQFEIKLANLASPQEMRRNVLRTYNPMTLRELQEWSDMAAPNQIDWLKYVKRITANLTLTFDWTERVIVRETDYVFRCIQLLQETSPRVIANFIHFGIVRHFVRDMTAKIHQLTFEFDRVLSGATNDKPRWKDCISTANSALEMALGYSYVQKHFDNSAKLAALEMSDNIKSVFSEELGKLEWMDSSTRELARQKVAAMARHIGYPAWYSNSSALEYYYQGLEVSDNHFNNVLESSRFKFSKNYKRLRVPSERDEWIISPADVNAFFNPSKNVIIFPAAILQPPFFTKDRPSALNYGGIGVVIGHEITHAFDDYGRQFDAEGNYAQWWTESTKETYLNKSKCFVHQYGSYRVSELDGMLSDGTTLNGVNTLGENIADNGGLHAALAAYRKQSAQHGAEPSLPGLESFSAEQLFFLSFANNWCETVTKESLLQTVLSDPHSPHRYRVIGTIQNSEDFPKIFNCPRKKVDTCVIW</sequence>
<keyword evidence="8" id="KW-0482">Metalloprotease</keyword>
<evidence type="ECO:0000313" key="13">
    <source>
        <dbReference type="Proteomes" id="UP000466442"/>
    </source>
</evidence>
<evidence type="ECO:0000256" key="3">
    <source>
        <dbReference type="ARBA" id="ARBA00007357"/>
    </source>
</evidence>
<keyword evidence="5" id="KW-0479">Metal-binding</keyword>
<dbReference type="GO" id="GO:0046872">
    <property type="term" value="F:metal ion binding"/>
    <property type="evidence" value="ECO:0007669"/>
    <property type="project" value="UniProtKB-KW"/>
</dbReference>
<dbReference type="InterPro" id="IPR008753">
    <property type="entry name" value="Peptidase_M13_N"/>
</dbReference>
<dbReference type="GO" id="GO:0004222">
    <property type="term" value="F:metalloendopeptidase activity"/>
    <property type="evidence" value="ECO:0007669"/>
    <property type="project" value="InterPro"/>
</dbReference>
<dbReference type="InterPro" id="IPR018497">
    <property type="entry name" value="Peptidase_M13_C"/>
</dbReference>
<protein>
    <recommendedName>
        <fullName evidence="14">Endothelin-converting enzyme 1</fullName>
    </recommendedName>
</protein>
<evidence type="ECO:0008006" key="14">
    <source>
        <dbReference type="Google" id="ProtNLM"/>
    </source>
</evidence>
<keyword evidence="9" id="KW-0732">Signal</keyword>
<dbReference type="InterPro" id="IPR000718">
    <property type="entry name" value="Peptidase_M13"/>
</dbReference>
<dbReference type="Pfam" id="PF01431">
    <property type="entry name" value="Peptidase_M13"/>
    <property type="match status" value="1"/>
</dbReference>
<keyword evidence="13" id="KW-1185">Reference proteome</keyword>
<evidence type="ECO:0000256" key="9">
    <source>
        <dbReference type="SAM" id="SignalP"/>
    </source>
</evidence>
<keyword evidence="4" id="KW-0645">Protease</keyword>
<evidence type="ECO:0000259" key="11">
    <source>
        <dbReference type="Pfam" id="PF05649"/>
    </source>
</evidence>
<dbReference type="SUPFAM" id="SSF55486">
    <property type="entry name" value="Metalloproteases ('zincins'), catalytic domain"/>
    <property type="match status" value="1"/>
</dbReference>
<proteinExistence type="inferred from homology"/>
<dbReference type="InterPro" id="IPR024079">
    <property type="entry name" value="MetalloPept_cat_dom_sf"/>
</dbReference>
<evidence type="ECO:0000313" key="12">
    <source>
        <dbReference type="EMBL" id="KAF6197962.1"/>
    </source>
</evidence>
<dbReference type="Gene3D" id="3.40.390.10">
    <property type="entry name" value="Collagenase (Catalytic Domain)"/>
    <property type="match status" value="1"/>
</dbReference>
<evidence type="ECO:0000256" key="7">
    <source>
        <dbReference type="ARBA" id="ARBA00022833"/>
    </source>
</evidence>
<evidence type="ECO:0000256" key="6">
    <source>
        <dbReference type="ARBA" id="ARBA00022801"/>
    </source>
</evidence>
<dbReference type="GO" id="GO:0016485">
    <property type="term" value="P:protein processing"/>
    <property type="evidence" value="ECO:0007669"/>
    <property type="project" value="TreeGrafter"/>
</dbReference>
<feature type="domain" description="Peptidase M13 N-terminal" evidence="11">
    <location>
        <begin position="79"/>
        <end position="483"/>
    </location>
</feature>
<feature type="chain" id="PRO_5035860034" description="Endothelin-converting enzyme 1" evidence="9">
    <location>
        <begin position="16"/>
        <end position="750"/>
    </location>
</feature>
<dbReference type="Proteomes" id="UP000466442">
    <property type="component" value="Linkage Group LG16"/>
</dbReference>
<evidence type="ECO:0000256" key="5">
    <source>
        <dbReference type="ARBA" id="ARBA00022723"/>
    </source>
</evidence>
<evidence type="ECO:0000256" key="4">
    <source>
        <dbReference type="ARBA" id="ARBA00022670"/>
    </source>
</evidence>
<comment type="caution">
    <text evidence="12">The sequence shown here is derived from an EMBL/GenBank/DDBJ whole genome shotgun (WGS) entry which is preliminary data.</text>
</comment>
<dbReference type="GO" id="GO:0005886">
    <property type="term" value="C:plasma membrane"/>
    <property type="evidence" value="ECO:0007669"/>
    <property type="project" value="UniProtKB-SubCell"/>
</dbReference>
<dbReference type="Gene3D" id="1.10.1380.10">
    <property type="entry name" value="Neutral endopeptidase , domain2"/>
    <property type="match status" value="1"/>
</dbReference>
<reference evidence="12" key="1">
    <citation type="journal article" date="2021" name="Mol. Ecol. Resour.">
        <title>Apolygus lucorum genome provides insights into omnivorousness and mesophyll feeding.</title>
        <authorList>
            <person name="Liu Y."/>
            <person name="Liu H."/>
            <person name="Wang H."/>
            <person name="Huang T."/>
            <person name="Liu B."/>
            <person name="Yang B."/>
            <person name="Yin L."/>
            <person name="Li B."/>
            <person name="Zhang Y."/>
            <person name="Zhang S."/>
            <person name="Jiang F."/>
            <person name="Zhang X."/>
            <person name="Ren Y."/>
            <person name="Wang B."/>
            <person name="Wang S."/>
            <person name="Lu Y."/>
            <person name="Wu K."/>
            <person name="Fan W."/>
            <person name="Wang G."/>
        </authorList>
    </citation>
    <scope>NUCLEOTIDE SEQUENCE</scope>
    <source>
        <strain evidence="12">12Hb</strain>
    </source>
</reference>
<dbReference type="OrthoDB" id="6475849at2759"/>
<dbReference type="PRINTS" id="PR00786">
    <property type="entry name" value="NEPRILYSIN"/>
</dbReference>